<dbReference type="GO" id="GO:0005829">
    <property type="term" value="C:cytosol"/>
    <property type="evidence" value="ECO:0007669"/>
    <property type="project" value="TreeGrafter"/>
</dbReference>
<keyword evidence="4" id="KW-1185">Reference proteome</keyword>
<dbReference type="InterPro" id="IPR033979">
    <property type="entry name" value="MINDY_domain"/>
</dbReference>
<dbReference type="CDD" id="cd22249">
    <property type="entry name" value="UDM1_RNF168_RNF169-like"/>
    <property type="match status" value="1"/>
</dbReference>
<dbReference type="Proteomes" id="UP000054270">
    <property type="component" value="Unassembled WGS sequence"/>
</dbReference>
<reference evidence="4" key="1">
    <citation type="submission" date="2014-04" db="EMBL/GenBank/DDBJ databases">
        <title>Evolutionary Origins and Diversification of the Mycorrhizal Mutualists.</title>
        <authorList>
            <consortium name="DOE Joint Genome Institute"/>
            <consortium name="Mycorrhizal Genomics Consortium"/>
            <person name="Kohler A."/>
            <person name="Kuo A."/>
            <person name="Nagy L.G."/>
            <person name="Floudas D."/>
            <person name="Copeland A."/>
            <person name="Barry K.W."/>
            <person name="Cichocki N."/>
            <person name="Veneault-Fourrey C."/>
            <person name="LaButti K."/>
            <person name="Lindquist E.A."/>
            <person name="Lipzen A."/>
            <person name="Lundell T."/>
            <person name="Morin E."/>
            <person name="Murat C."/>
            <person name="Riley R."/>
            <person name="Ohm R."/>
            <person name="Sun H."/>
            <person name="Tunlid A."/>
            <person name="Henrissat B."/>
            <person name="Grigoriev I.V."/>
            <person name="Hibbett D.S."/>
            <person name="Martin F."/>
        </authorList>
    </citation>
    <scope>NUCLEOTIDE SEQUENCE [LARGE SCALE GENOMIC DNA]</scope>
    <source>
        <strain evidence="4">FD-334 SS-4</strain>
    </source>
</reference>
<dbReference type="PANTHER" id="PTHR18063">
    <property type="entry name" value="NF-E2 INDUCIBLE PROTEIN"/>
    <property type="match status" value="1"/>
</dbReference>
<feature type="compositionally biased region" description="Basic and acidic residues" evidence="1">
    <location>
        <begin position="398"/>
        <end position="418"/>
    </location>
</feature>
<feature type="compositionally biased region" description="Low complexity" evidence="1">
    <location>
        <begin position="382"/>
        <end position="395"/>
    </location>
</feature>
<dbReference type="AlphaFoldDB" id="A0A0D2PWB1"/>
<feature type="region of interest" description="Disordered" evidence="1">
    <location>
        <begin position="174"/>
        <end position="193"/>
    </location>
</feature>
<sequence length="418" mass="45947">MSQTPPELQTSIEDVWYLKDIKFHGKELRIITQNFNGPCSFIAICNILILGGNINIQPKSRTTVSYEFLSQLVAEYLLKNSPDVDVSAALSIMPHTQKGMDLNPLFTSSTSFRPSTALKGGELKLFEQVGIPLIHGWLVDPEGVEAPAIQRVKDYDSAVQLIAEVDHLTNGKFVVNDSAPSTSPDGATSPAREWTPGEMQKVEDAIVVRRFLDATQSQLTYHGLFHIATSLPPNTPCALFRSSHLSVLYKFSPSSLNAPVSVPEAGASSTASQFLGNQPSVEDAALYTLVTDQVFLNEPSVVWERLEDVDGGWSTFVDSEFVKSSPAGGDFAGQTAEEALRAAEAIANEYQGTVDPNDLALAQQLQAEEEHIARQEHEAYMREQQQQEAQTLANQKELNARRPEKVKKEKKKGDCIIM</sequence>
<dbReference type="InterPro" id="IPR007518">
    <property type="entry name" value="MINDY"/>
</dbReference>
<dbReference type="STRING" id="945553.A0A0D2PWB1"/>
<dbReference type="OMA" id="GVEMSIF"/>
<feature type="region of interest" description="Disordered" evidence="1">
    <location>
        <begin position="380"/>
        <end position="418"/>
    </location>
</feature>
<dbReference type="GO" id="GO:0016807">
    <property type="term" value="F:cysteine-type carboxypeptidase activity"/>
    <property type="evidence" value="ECO:0007669"/>
    <property type="project" value="TreeGrafter"/>
</dbReference>
<evidence type="ECO:0000313" key="4">
    <source>
        <dbReference type="Proteomes" id="UP000054270"/>
    </source>
</evidence>
<evidence type="ECO:0000256" key="1">
    <source>
        <dbReference type="SAM" id="MobiDB-lite"/>
    </source>
</evidence>
<dbReference type="GO" id="GO:1990380">
    <property type="term" value="F:K48-linked deubiquitinase activity"/>
    <property type="evidence" value="ECO:0007669"/>
    <property type="project" value="InterPro"/>
</dbReference>
<dbReference type="GO" id="GO:0004843">
    <property type="term" value="F:cysteine-type deubiquitinase activity"/>
    <property type="evidence" value="ECO:0007669"/>
    <property type="project" value="InterPro"/>
</dbReference>
<dbReference type="EMBL" id="KN817541">
    <property type="protein sequence ID" value="KJA23765.1"/>
    <property type="molecule type" value="Genomic_DNA"/>
</dbReference>
<name>A0A0D2PWB1_HYPSF</name>
<dbReference type="GO" id="GO:0071108">
    <property type="term" value="P:protein K48-linked deubiquitination"/>
    <property type="evidence" value="ECO:0007669"/>
    <property type="project" value="TreeGrafter"/>
</dbReference>
<protein>
    <recommendedName>
        <fullName evidence="2">MINDY deubiquitinase domain-containing protein</fullName>
    </recommendedName>
</protein>
<dbReference type="OrthoDB" id="10261212at2759"/>
<evidence type="ECO:0000313" key="3">
    <source>
        <dbReference type="EMBL" id="KJA23765.1"/>
    </source>
</evidence>
<dbReference type="Pfam" id="PF04424">
    <property type="entry name" value="MINDY_DUB"/>
    <property type="match status" value="1"/>
</dbReference>
<dbReference type="PANTHER" id="PTHR18063:SF6">
    <property type="entry name" value="UBIQUITIN CARBOXYL-TERMINAL HYDROLASE"/>
    <property type="match status" value="1"/>
</dbReference>
<accession>A0A0D2PWB1</accession>
<proteinExistence type="predicted"/>
<evidence type="ECO:0000259" key="2">
    <source>
        <dbReference type="Pfam" id="PF04424"/>
    </source>
</evidence>
<gene>
    <name evidence="3" type="ORF">HYPSUDRAFT_39600</name>
</gene>
<dbReference type="GO" id="GO:0071944">
    <property type="term" value="C:cell periphery"/>
    <property type="evidence" value="ECO:0007669"/>
    <property type="project" value="TreeGrafter"/>
</dbReference>
<feature type="domain" description="MINDY deubiquitinase" evidence="2">
    <location>
        <begin position="15"/>
        <end position="321"/>
    </location>
</feature>
<organism evidence="3 4">
    <name type="scientific">Hypholoma sublateritium (strain FD-334 SS-4)</name>
    <dbReference type="NCBI Taxonomy" id="945553"/>
    <lineage>
        <taxon>Eukaryota</taxon>
        <taxon>Fungi</taxon>
        <taxon>Dikarya</taxon>
        <taxon>Basidiomycota</taxon>
        <taxon>Agaricomycotina</taxon>
        <taxon>Agaricomycetes</taxon>
        <taxon>Agaricomycetidae</taxon>
        <taxon>Agaricales</taxon>
        <taxon>Agaricineae</taxon>
        <taxon>Strophariaceae</taxon>
        <taxon>Hypholoma</taxon>
    </lineage>
</organism>